<evidence type="ECO:0000256" key="1">
    <source>
        <dbReference type="ARBA" id="ARBA00038288"/>
    </source>
</evidence>
<dbReference type="AlphaFoldDB" id="A0AAD9GKN6"/>
<evidence type="ECO:0000259" key="3">
    <source>
        <dbReference type="SMART" id="SM00785"/>
    </source>
</evidence>
<dbReference type="Pfam" id="PF04950">
    <property type="entry name" value="RIBIOP_C"/>
    <property type="match status" value="1"/>
</dbReference>
<keyword evidence="6" id="KW-1185">Reference proteome</keyword>
<feature type="compositionally biased region" description="Basic residues" evidence="2">
    <location>
        <begin position="1"/>
        <end position="16"/>
    </location>
</feature>
<dbReference type="EMBL" id="JAHBMH010000003">
    <property type="protein sequence ID" value="KAK1940240.1"/>
    <property type="molecule type" value="Genomic_DNA"/>
</dbReference>
<name>A0AAD9GKN6_BABDI</name>
<organism evidence="5 6">
    <name type="scientific">Babesia divergens</name>
    <dbReference type="NCBI Taxonomy" id="32595"/>
    <lineage>
        <taxon>Eukaryota</taxon>
        <taxon>Sar</taxon>
        <taxon>Alveolata</taxon>
        <taxon>Apicomplexa</taxon>
        <taxon>Aconoidasida</taxon>
        <taxon>Piroplasmida</taxon>
        <taxon>Babesiidae</taxon>
        <taxon>Babesia</taxon>
    </lineage>
</organism>
<dbReference type="Pfam" id="PF08142">
    <property type="entry name" value="AARP2CN"/>
    <property type="match status" value="1"/>
</dbReference>
<sequence>MTVHRSVLKQKHKPFKSGKSNVGAKPKKVIAKKVKEVNLHRKDKKNRIVAKVKSIRGAIHDEAPRLVFVLPFHSSASASDFIQSTAKHLPSDTAVPIHIGSNGWTTMGPVLLPASMLRDGIPRRIVLFSCPRSLSDILYAASVADVLVCLFHGSSPDEPAYDDFGYKTLSVVRQQGVPTPVGINVEIGLQGDRLGSSNLVKRYFHDELGSDKKFVPIFSSGDFENALTTIGGVSLSGLSWRAGRGYLMSLGVDYNPLSQDLCVVGYARGVGFSVHHPVHVTGLGDFLVKKLEILSDVCPVKRSVGMEADSTVEEMTDEIAKELSQEVDALSHPVKRLYDVEPDEDLLDDFEKCVRIGGEDEDMIMDQDLDEADDNLDDMNDYFASLEDVNPKGKRIEFEKRAQEDLSFPDEVDTPVDIPARERFHKYRALKCIKEGAWDPYESLPPEYLQICEFENFRTTMSQSRRVVEKNCGKTGTSGKYVRLTLSNVPLEFYSKIASNGGFVDRPLILSVVFPFERKVSVISMNVTRGFEGPDAIESKRHVALYCGFRRFPGRPTYSQDVAAERGRFGTFCRFFHKGHTATASIYGMALLPNTPVVAIDAEDPMVMLYGGSVNAADPSRIILKRIILTGYPFKVHKRMAVVRYMFFQPKDIKYFKPAQLHTKRGLRGVIKEPLGTHGYMKCLFNDSIRQDDIVCLALFKRVYPKWFPESWSTWLS</sequence>
<accession>A0AAD9GKN6</accession>
<dbReference type="GO" id="GO:0034511">
    <property type="term" value="F:U3 snoRNA binding"/>
    <property type="evidence" value="ECO:0007669"/>
    <property type="project" value="TreeGrafter"/>
</dbReference>
<evidence type="ECO:0000256" key="2">
    <source>
        <dbReference type="SAM" id="MobiDB-lite"/>
    </source>
</evidence>
<evidence type="ECO:0000259" key="4">
    <source>
        <dbReference type="SMART" id="SM01362"/>
    </source>
</evidence>
<feature type="domain" description="AARP2CN" evidence="3">
    <location>
        <begin position="222"/>
        <end position="298"/>
    </location>
</feature>
<dbReference type="GO" id="GO:0000479">
    <property type="term" value="P:endonucleolytic cleavage of tricistronic rRNA transcript (SSU-rRNA, 5.8S rRNA, LSU-rRNA)"/>
    <property type="evidence" value="ECO:0007669"/>
    <property type="project" value="TreeGrafter"/>
</dbReference>
<dbReference type="GO" id="GO:0005525">
    <property type="term" value="F:GTP binding"/>
    <property type="evidence" value="ECO:0007669"/>
    <property type="project" value="TreeGrafter"/>
</dbReference>
<dbReference type="InterPro" id="IPR007034">
    <property type="entry name" value="BMS1_TSR1_C"/>
</dbReference>
<gene>
    <name evidence="5" type="ORF">X943_000521</name>
</gene>
<dbReference type="SMART" id="SM00785">
    <property type="entry name" value="AARP2CN"/>
    <property type="match status" value="1"/>
</dbReference>
<dbReference type="GO" id="GO:0003924">
    <property type="term" value="F:GTPase activity"/>
    <property type="evidence" value="ECO:0007669"/>
    <property type="project" value="TreeGrafter"/>
</dbReference>
<comment type="similarity">
    <text evidence="1">Belongs to the TRAFAC class translation factor GTPase superfamily. Bms1-like GTPase family. TSR1 subfamily.</text>
</comment>
<dbReference type="PANTHER" id="PTHR12858:SF1">
    <property type="entry name" value="PRE-RRNA-PROCESSING PROTEIN TSR1 HOMOLOG"/>
    <property type="match status" value="1"/>
</dbReference>
<dbReference type="InterPro" id="IPR039761">
    <property type="entry name" value="Bms1/Tsr1"/>
</dbReference>
<dbReference type="GO" id="GO:0000462">
    <property type="term" value="P:maturation of SSU-rRNA from tricistronic rRNA transcript (SSU-rRNA, 5.8S rRNA, LSU-rRNA)"/>
    <property type="evidence" value="ECO:0007669"/>
    <property type="project" value="TreeGrafter"/>
</dbReference>
<comment type="caution">
    <text evidence="5">The sequence shown here is derived from an EMBL/GenBank/DDBJ whole genome shotgun (WGS) entry which is preliminary data.</text>
</comment>
<dbReference type="InterPro" id="IPR012948">
    <property type="entry name" value="AARP2CN"/>
</dbReference>
<protein>
    <submittedName>
        <fullName evidence="5">Pre-rRNA-processing protein TSR1</fullName>
    </submittedName>
</protein>
<reference evidence="5" key="1">
    <citation type="journal article" date="2014" name="Nucleic Acids Res.">
        <title>The evolutionary dynamics of variant antigen genes in Babesia reveal a history of genomic innovation underlying host-parasite interaction.</title>
        <authorList>
            <person name="Jackson A.P."/>
            <person name="Otto T.D."/>
            <person name="Darby A."/>
            <person name="Ramaprasad A."/>
            <person name="Xia D."/>
            <person name="Echaide I.E."/>
            <person name="Farber M."/>
            <person name="Gahlot S."/>
            <person name="Gamble J."/>
            <person name="Gupta D."/>
            <person name="Gupta Y."/>
            <person name="Jackson L."/>
            <person name="Malandrin L."/>
            <person name="Malas T.B."/>
            <person name="Moussa E."/>
            <person name="Nair M."/>
            <person name="Reid A.J."/>
            <person name="Sanders M."/>
            <person name="Sharma J."/>
            <person name="Tracey A."/>
            <person name="Quail M.A."/>
            <person name="Weir W."/>
            <person name="Wastling J.M."/>
            <person name="Hall N."/>
            <person name="Willadsen P."/>
            <person name="Lingelbach K."/>
            <person name="Shiels B."/>
            <person name="Tait A."/>
            <person name="Berriman M."/>
            <person name="Allred D.R."/>
            <person name="Pain A."/>
        </authorList>
    </citation>
    <scope>NUCLEOTIDE SEQUENCE</scope>
    <source>
        <strain evidence="5">1802A</strain>
    </source>
</reference>
<dbReference type="GO" id="GO:0030688">
    <property type="term" value="C:preribosome, small subunit precursor"/>
    <property type="evidence" value="ECO:0007669"/>
    <property type="project" value="TreeGrafter"/>
</dbReference>
<dbReference type="SMART" id="SM01362">
    <property type="entry name" value="DUF663"/>
    <property type="match status" value="1"/>
</dbReference>
<dbReference type="GO" id="GO:0005634">
    <property type="term" value="C:nucleus"/>
    <property type="evidence" value="ECO:0007669"/>
    <property type="project" value="InterPro"/>
</dbReference>
<feature type="domain" description="Ribosome biogenesis protein BMS1/TSR1 C-terminal" evidence="4">
    <location>
        <begin position="411"/>
        <end position="703"/>
    </location>
</feature>
<dbReference type="PANTHER" id="PTHR12858">
    <property type="entry name" value="RIBOSOME BIOGENESIS PROTEIN"/>
    <property type="match status" value="1"/>
</dbReference>
<dbReference type="Proteomes" id="UP001195914">
    <property type="component" value="Unassembled WGS sequence"/>
</dbReference>
<evidence type="ECO:0000313" key="5">
    <source>
        <dbReference type="EMBL" id="KAK1940240.1"/>
    </source>
</evidence>
<proteinExistence type="inferred from homology"/>
<reference evidence="5" key="2">
    <citation type="submission" date="2021-05" db="EMBL/GenBank/DDBJ databases">
        <authorList>
            <person name="Pain A."/>
        </authorList>
    </citation>
    <scope>NUCLEOTIDE SEQUENCE</scope>
    <source>
        <strain evidence="5">1802A</strain>
    </source>
</reference>
<evidence type="ECO:0000313" key="6">
    <source>
        <dbReference type="Proteomes" id="UP001195914"/>
    </source>
</evidence>
<feature type="region of interest" description="Disordered" evidence="2">
    <location>
        <begin position="1"/>
        <end position="24"/>
    </location>
</feature>